<evidence type="ECO:0000256" key="1">
    <source>
        <dbReference type="SAM" id="SignalP"/>
    </source>
</evidence>
<dbReference type="OrthoDB" id="9798693at2"/>
<name>A0A5Q0C893_9HYPH</name>
<dbReference type="InterPro" id="IPR027372">
    <property type="entry name" value="Phytase-like_dom"/>
</dbReference>
<dbReference type="AlphaFoldDB" id="A0A5Q0C893"/>
<dbReference type="Proteomes" id="UP000326881">
    <property type="component" value="Chromosome"/>
</dbReference>
<feature type="chain" id="PRO_5024909754" description="Phytase-like domain-containing protein" evidence="1">
    <location>
        <begin position="26"/>
        <end position="343"/>
    </location>
</feature>
<dbReference type="EMBL" id="CP043498">
    <property type="protein sequence ID" value="QFY61525.1"/>
    <property type="molecule type" value="Genomic_DNA"/>
</dbReference>
<feature type="domain" description="Phytase-like" evidence="2">
    <location>
        <begin position="65"/>
        <end position="317"/>
    </location>
</feature>
<gene>
    <name evidence="3" type="ORF">FZ934_14605</name>
</gene>
<accession>A0A5Q0C893</accession>
<dbReference type="InterPro" id="IPR014567">
    <property type="entry name" value="UCP031900"/>
</dbReference>
<evidence type="ECO:0000313" key="4">
    <source>
        <dbReference type="Proteomes" id="UP000326881"/>
    </source>
</evidence>
<protein>
    <recommendedName>
        <fullName evidence="2">Phytase-like domain-containing protein</fullName>
    </recommendedName>
</protein>
<dbReference type="Pfam" id="PF13449">
    <property type="entry name" value="Phytase-like"/>
    <property type="match status" value="1"/>
</dbReference>
<evidence type="ECO:0000259" key="2">
    <source>
        <dbReference type="Pfam" id="PF13449"/>
    </source>
</evidence>
<keyword evidence="4" id="KW-1185">Reference proteome</keyword>
<reference evidence="3 4" key="1">
    <citation type="submission" date="2019-08" db="EMBL/GenBank/DDBJ databases">
        <title>Prosopis cineraria nodule microbiome.</title>
        <authorList>
            <person name="Ali R."/>
            <person name="Chaluvadi S.R."/>
            <person name="Wang X."/>
        </authorList>
    </citation>
    <scope>NUCLEOTIDE SEQUENCE [LARGE SCALE GENOMIC DNA]</scope>
    <source>
        <strain evidence="3 4">BG7</strain>
    </source>
</reference>
<proteinExistence type="predicted"/>
<dbReference type="RefSeq" id="WP_153271643.1">
    <property type="nucleotide sequence ID" value="NZ_CP043498.1"/>
</dbReference>
<keyword evidence="1" id="KW-0732">Signal</keyword>
<organism evidence="3 4">
    <name type="scientific">Rhizobium grahamii</name>
    <dbReference type="NCBI Taxonomy" id="1120045"/>
    <lineage>
        <taxon>Bacteria</taxon>
        <taxon>Pseudomonadati</taxon>
        <taxon>Pseudomonadota</taxon>
        <taxon>Alphaproteobacteria</taxon>
        <taxon>Hyphomicrobiales</taxon>
        <taxon>Rhizobiaceae</taxon>
        <taxon>Rhizobium/Agrobacterium group</taxon>
        <taxon>Rhizobium</taxon>
    </lineage>
</organism>
<sequence length="343" mass="37345">MLGKPFASLISIAIGLAVLMPPAFADGDVEVHSRVITDFKIGSDETKFGSLEFLGGLEMVSPQRLFGSLSSIRFRRDKTHFIGVLDTGHWMTGRIERDPKGRLSGLADVSIAPMRNRAGRSFEGKGHMDAEGLALRDDGILVSFEQDHRVDIYPDPGFETLPAIDTIPIPFSKKSLRANRGFETTVVAPIDSALKGGTLIVAERSLDPSGNAVAAILDGPLKGKLTLAHYGDFDATDGAFLPDGDLLLLERRFNMAEGIGMRIRRIKAADIRPGAVMDGEILLQGDFGYQIDNMEGLDTFTAEDGSTHVIIVSDDNHSILQRNLMLEFRLLEPRAGDTARLQN</sequence>
<feature type="signal peptide" evidence="1">
    <location>
        <begin position="1"/>
        <end position="25"/>
    </location>
</feature>
<dbReference type="KEGG" id="rgr:FZ934_14605"/>
<dbReference type="PIRSF" id="PIRSF031900">
    <property type="entry name" value="UCP031900"/>
    <property type="match status" value="1"/>
</dbReference>
<evidence type="ECO:0000313" key="3">
    <source>
        <dbReference type="EMBL" id="QFY61525.1"/>
    </source>
</evidence>